<comment type="caution">
    <text evidence="2">The sequence shown here is derived from an EMBL/GenBank/DDBJ whole genome shotgun (WGS) entry which is preliminary data.</text>
</comment>
<sequence>MKTFTLPGTDLTVPNVVLGLMRIQDKSDEEVRTLLRTAMDAGITFLDHADVYGSEPHGCERRFAEAMQLSSADREKLVIQTKAGIVKDGPYFDFSYEHLVESVNGSLAALGTDYIDILLLHRPDALVEPDEVARAFDELAAAGKVRAFGVSNHTPGQIELLKRSVRQPIVANQLQLSITHAPLVAQGVAANMANLDQSIGRDAGLLDYCRLNDITVQAWSPFQAGFFTGPFLGSPEYPELNAVIDRLAAQYDVPAIAVATAWITRHPAQMQVVLGTTTPERVAGAAAGSELPLTRAEWYELFRAAGYTVP</sequence>
<keyword evidence="2" id="KW-0560">Oxidoreductase</keyword>
<dbReference type="InterPro" id="IPR023210">
    <property type="entry name" value="NADP_OxRdtase_dom"/>
</dbReference>
<evidence type="ECO:0000259" key="1">
    <source>
        <dbReference type="Pfam" id="PF00248"/>
    </source>
</evidence>
<dbReference type="InterPro" id="IPR036812">
    <property type="entry name" value="NAD(P)_OxRdtase_dom_sf"/>
</dbReference>
<proteinExistence type="predicted"/>
<feature type="domain" description="NADP-dependent oxidoreductase" evidence="1">
    <location>
        <begin position="16"/>
        <end position="300"/>
    </location>
</feature>
<keyword evidence="3" id="KW-1185">Reference proteome</keyword>
<dbReference type="PANTHER" id="PTHR43364:SF1">
    <property type="entry name" value="OXIDOREDUCTASE YDHF"/>
    <property type="match status" value="1"/>
</dbReference>
<organism evidence="2 3">
    <name type="scientific">Georgenia deserti</name>
    <dbReference type="NCBI Taxonomy" id="2093781"/>
    <lineage>
        <taxon>Bacteria</taxon>
        <taxon>Bacillati</taxon>
        <taxon>Actinomycetota</taxon>
        <taxon>Actinomycetes</taxon>
        <taxon>Micrococcales</taxon>
        <taxon>Bogoriellaceae</taxon>
        <taxon>Georgenia</taxon>
    </lineage>
</organism>
<dbReference type="Gene3D" id="3.20.20.100">
    <property type="entry name" value="NADP-dependent oxidoreductase domain"/>
    <property type="match status" value="1"/>
</dbReference>
<gene>
    <name evidence="2" type="ORF">ACFSE6_12425</name>
</gene>
<reference evidence="3" key="1">
    <citation type="journal article" date="2019" name="Int. J. Syst. Evol. Microbiol.">
        <title>The Global Catalogue of Microorganisms (GCM) 10K type strain sequencing project: providing services to taxonomists for standard genome sequencing and annotation.</title>
        <authorList>
            <consortium name="The Broad Institute Genomics Platform"/>
            <consortium name="The Broad Institute Genome Sequencing Center for Infectious Disease"/>
            <person name="Wu L."/>
            <person name="Ma J."/>
        </authorList>
    </citation>
    <scope>NUCLEOTIDE SEQUENCE [LARGE SCALE GENOMIC DNA]</scope>
    <source>
        <strain evidence="3">JCM 17130</strain>
    </source>
</reference>
<dbReference type="PANTHER" id="PTHR43364">
    <property type="entry name" value="NADH-SPECIFIC METHYLGLYOXAL REDUCTASE-RELATED"/>
    <property type="match status" value="1"/>
</dbReference>
<evidence type="ECO:0000313" key="2">
    <source>
        <dbReference type="EMBL" id="MFD1718645.1"/>
    </source>
</evidence>
<dbReference type="CDD" id="cd19092">
    <property type="entry name" value="AKR_BsYcsN_EcYdhF-like"/>
    <property type="match status" value="1"/>
</dbReference>
<evidence type="ECO:0000313" key="3">
    <source>
        <dbReference type="Proteomes" id="UP001597277"/>
    </source>
</evidence>
<dbReference type="SUPFAM" id="SSF51430">
    <property type="entry name" value="NAD(P)-linked oxidoreductase"/>
    <property type="match status" value="1"/>
</dbReference>
<dbReference type="Proteomes" id="UP001597277">
    <property type="component" value="Unassembled WGS sequence"/>
</dbReference>
<dbReference type="EC" id="1.-.-.-" evidence="2"/>
<dbReference type="RefSeq" id="WP_388007341.1">
    <property type="nucleotide sequence ID" value="NZ_JBHUEE010000006.1"/>
</dbReference>
<dbReference type="GO" id="GO:0016491">
    <property type="term" value="F:oxidoreductase activity"/>
    <property type="evidence" value="ECO:0007669"/>
    <property type="project" value="UniProtKB-KW"/>
</dbReference>
<dbReference type="Pfam" id="PF00248">
    <property type="entry name" value="Aldo_ket_red"/>
    <property type="match status" value="1"/>
</dbReference>
<accession>A0ABW4L7K6</accession>
<dbReference type="EMBL" id="JBHUEE010000006">
    <property type="protein sequence ID" value="MFD1718645.1"/>
    <property type="molecule type" value="Genomic_DNA"/>
</dbReference>
<protein>
    <submittedName>
        <fullName evidence="2">Aldo/keto reductase family oxidoreductase</fullName>
        <ecNumber evidence="2">1.-.-.-</ecNumber>
    </submittedName>
</protein>
<dbReference type="InterPro" id="IPR050523">
    <property type="entry name" value="AKR_Detox_Biosynth"/>
</dbReference>
<name>A0ABW4L7K6_9MICO</name>